<keyword evidence="1" id="KW-0812">Transmembrane</keyword>
<protein>
    <submittedName>
        <fullName evidence="2">Uncharacterized protein</fullName>
    </submittedName>
</protein>
<keyword evidence="3" id="KW-1185">Reference proteome</keyword>
<reference evidence="2" key="1">
    <citation type="journal article" date="2021" name="bioRxiv">
        <title>Whole Genome Assembly and Annotation of Northern Wild Rice, Zizania palustris L., Supports a Whole Genome Duplication in the Zizania Genus.</title>
        <authorList>
            <person name="Haas M."/>
            <person name="Kono T."/>
            <person name="Macchietto M."/>
            <person name="Millas R."/>
            <person name="McGilp L."/>
            <person name="Shao M."/>
            <person name="Duquette J."/>
            <person name="Hirsch C.N."/>
            <person name="Kimball J."/>
        </authorList>
    </citation>
    <scope>NUCLEOTIDE SEQUENCE</scope>
    <source>
        <tissue evidence="2">Fresh leaf tissue</tissue>
    </source>
</reference>
<evidence type="ECO:0000313" key="2">
    <source>
        <dbReference type="EMBL" id="KAG8083037.1"/>
    </source>
</evidence>
<organism evidence="2 3">
    <name type="scientific">Zizania palustris</name>
    <name type="common">Northern wild rice</name>
    <dbReference type="NCBI Taxonomy" id="103762"/>
    <lineage>
        <taxon>Eukaryota</taxon>
        <taxon>Viridiplantae</taxon>
        <taxon>Streptophyta</taxon>
        <taxon>Embryophyta</taxon>
        <taxon>Tracheophyta</taxon>
        <taxon>Spermatophyta</taxon>
        <taxon>Magnoliopsida</taxon>
        <taxon>Liliopsida</taxon>
        <taxon>Poales</taxon>
        <taxon>Poaceae</taxon>
        <taxon>BOP clade</taxon>
        <taxon>Oryzoideae</taxon>
        <taxon>Oryzeae</taxon>
        <taxon>Zizaniinae</taxon>
        <taxon>Zizania</taxon>
    </lineage>
</organism>
<evidence type="ECO:0000313" key="3">
    <source>
        <dbReference type="Proteomes" id="UP000729402"/>
    </source>
</evidence>
<accession>A0A8J5T8P8</accession>
<comment type="caution">
    <text evidence="2">The sequence shown here is derived from an EMBL/GenBank/DDBJ whole genome shotgun (WGS) entry which is preliminary data.</text>
</comment>
<dbReference type="EMBL" id="JAAALK010000086">
    <property type="protein sequence ID" value="KAG8083037.1"/>
    <property type="molecule type" value="Genomic_DNA"/>
</dbReference>
<keyword evidence="1" id="KW-0472">Membrane</keyword>
<sequence>MSSYIPAMVLPATPTNAFLLIGDGFTIGVDVDSTCHLLFPCRSSCRHPPFASTRILASHKGVDNRELLACGVKGSMLMVWIADVLIQPQFGWLDQPFGAKSKSKHNACQIVLLVVVVVLLISGWCHYLTCVPTSSWKCDS</sequence>
<proteinExistence type="predicted"/>
<dbReference type="Proteomes" id="UP000729402">
    <property type="component" value="Unassembled WGS sequence"/>
</dbReference>
<reference evidence="2" key="2">
    <citation type="submission" date="2021-02" db="EMBL/GenBank/DDBJ databases">
        <authorList>
            <person name="Kimball J.A."/>
            <person name="Haas M.W."/>
            <person name="Macchietto M."/>
            <person name="Kono T."/>
            <person name="Duquette J."/>
            <person name="Shao M."/>
        </authorList>
    </citation>
    <scope>NUCLEOTIDE SEQUENCE</scope>
    <source>
        <tissue evidence="2">Fresh leaf tissue</tissue>
    </source>
</reference>
<gene>
    <name evidence="2" type="ORF">GUJ93_ZPchr0014g46635</name>
</gene>
<dbReference type="AlphaFoldDB" id="A0A8J5T8P8"/>
<feature type="transmembrane region" description="Helical" evidence="1">
    <location>
        <begin position="110"/>
        <end position="129"/>
    </location>
</feature>
<keyword evidence="1" id="KW-1133">Transmembrane helix</keyword>
<evidence type="ECO:0000256" key="1">
    <source>
        <dbReference type="SAM" id="Phobius"/>
    </source>
</evidence>
<name>A0A8J5T8P8_ZIZPA</name>